<sequence>MKIVGKHIVKGSYVRRRTEDMWHLYNLIQEVKRLRTTPLAQGSETDRVQNVSATGSSESHRVRTNLTLQVTRIAFTPPVTPTTGASDASASTPVEATASLQITGRVMGAFHTLDIESNRDVRIEKLEWDSISLERLKEASLPGRGAEVGAIVCGEGTAAFCLLSQHMTVVLQRIDVPVPRKRAGSVTAHEKGLARFYDTLYQSFLRHIPYANPTLRAIVIASPGWVRDAVFDHIMAQATKAGNKALLSVRQKFMRVHVNSPHVHSLVEVLKSPEVVAQLKETKFAREGIMLDNFFKMLASDEQRAWYGPDHVALAVDRGAVGTLLISDELFRAGDPEVRRRYVSLVEGVREKRGEVLMFSSMHESGQQLNQITGIAAILTFPLDIEVVEAEEREAKEEERKRVEANDVS</sequence>
<evidence type="ECO:0000256" key="1">
    <source>
        <dbReference type="ARBA" id="ARBA00001968"/>
    </source>
</evidence>
<dbReference type="Gene3D" id="2.30.30.870">
    <property type="entry name" value="Pelota, domain A"/>
    <property type="match status" value="1"/>
</dbReference>
<keyword evidence="8" id="KW-0469">Meiosis</keyword>
<comment type="cofactor">
    <cofactor evidence="1">
        <name>a divalent metal cation</name>
        <dbReference type="ChEBI" id="CHEBI:60240"/>
    </cofactor>
</comment>
<keyword evidence="7" id="KW-0498">Mitosis</keyword>
<dbReference type="GO" id="GO:0051321">
    <property type="term" value="P:meiotic cell cycle"/>
    <property type="evidence" value="ECO:0007669"/>
    <property type="project" value="UniProtKB-KW"/>
</dbReference>
<evidence type="ECO:0000256" key="8">
    <source>
        <dbReference type="ARBA" id="ARBA00023254"/>
    </source>
</evidence>
<gene>
    <name evidence="12" type="ORF">EDB92DRAFT_1932634</name>
</gene>
<dbReference type="FunFam" id="3.30.1330.30:FF:000008">
    <property type="entry name" value="Protein pelota homolog"/>
    <property type="match status" value="1"/>
</dbReference>
<dbReference type="Pfam" id="PF03465">
    <property type="entry name" value="eRF1_3"/>
    <property type="match status" value="1"/>
</dbReference>
<feature type="domain" description="eRF1/Pelota-like N-terminal" evidence="11">
    <location>
        <begin position="1"/>
        <end position="141"/>
    </location>
</feature>
<proteinExistence type="inferred from homology"/>
<keyword evidence="9" id="KW-0131">Cell cycle</keyword>
<dbReference type="AlphaFoldDB" id="A0AAD4LR16"/>
<dbReference type="GO" id="GO:0051301">
    <property type="term" value="P:cell division"/>
    <property type="evidence" value="ECO:0007669"/>
    <property type="project" value="UniProtKB-KW"/>
</dbReference>
<organism evidence="12 13">
    <name type="scientific">Lactarius akahatsu</name>
    <dbReference type="NCBI Taxonomy" id="416441"/>
    <lineage>
        <taxon>Eukaryota</taxon>
        <taxon>Fungi</taxon>
        <taxon>Dikarya</taxon>
        <taxon>Basidiomycota</taxon>
        <taxon>Agaricomycotina</taxon>
        <taxon>Agaricomycetes</taxon>
        <taxon>Russulales</taxon>
        <taxon>Russulaceae</taxon>
        <taxon>Lactarius</taxon>
    </lineage>
</organism>
<name>A0AAD4LR16_9AGAM</name>
<dbReference type="InterPro" id="IPR005140">
    <property type="entry name" value="eRF1_Pelota-like_N"/>
</dbReference>
<feature type="compositionally biased region" description="Polar residues" evidence="10">
    <location>
        <begin position="39"/>
        <end position="57"/>
    </location>
</feature>
<keyword evidence="6" id="KW-0479">Metal-binding</keyword>
<dbReference type="GO" id="GO:1990533">
    <property type="term" value="C:Dom34-Hbs1 complex"/>
    <property type="evidence" value="ECO:0007669"/>
    <property type="project" value="UniProtKB-ARBA"/>
</dbReference>
<dbReference type="InterPro" id="IPR029064">
    <property type="entry name" value="Ribosomal_eL30-like_sf"/>
</dbReference>
<comment type="subcellular location">
    <subcellularLocation>
        <location evidence="2">Cytoplasm</location>
    </subcellularLocation>
</comment>
<dbReference type="GO" id="GO:0071025">
    <property type="term" value="P:RNA surveillance"/>
    <property type="evidence" value="ECO:0007669"/>
    <property type="project" value="InterPro"/>
</dbReference>
<protein>
    <submittedName>
        <fullName evidence="12">Pelota</fullName>
    </submittedName>
</protein>
<evidence type="ECO:0000313" key="12">
    <source>
        <dbReference type="EMBL" id="KAH8999249.1"/>
    </source>
</evidence>
<dbReference type="GO" id="GO:0070966">
    <property type="term" value="P:nuclear-transcribed mRNA catabolic process, no-go decay"/>
    <property type="evidence" value="ECO:0007669"/>
    <property type="project" value="InterPro"/>
</dbReference>
<dbReference type="GO" id="GO:0070651">
    <property type="term" value="P:nonfunctional rRNA decay"/>
    <property type="evidence" value="ECO:0007669"/>
    <property type="project" value="TreeGrafter"/>
</dbReference>
<comment type="similarity">
    <text evidence="3">Belongs to the eukaryotic release factor 1 family. Pelota subfamily.</text>
</comment>
<dbReference type="InterPro" id="IPR042226">
    <property type="entry name" value="eFR1_2_sf"/>
</dbReference>
<dbReference type="GO" id="GO:0070481">
    <property type="term" value="P:nuclear-transcribed mRNA catabolic process, non-stop decay"/>
    <property type="evidence" value="ECO:0007669"/>
    <property type="project" value="InterPro"/>
</dbReference>
<dbReference type="Gene3D" id="3.30.420.60">
    <property type="entry name" value="eRF1 domain 2"/>
    <property type="match status" value="1"/>
</dbReference>
<dbReference type="InterPro" id="IPR005141">
    <property type="entry name" value="eRF1_2"/>
</dbReference>
<evidence type="ECO:0000259" key="11">
    <source>
        <dbReference type="SMART" id="SM01194"/>
    </source>
</evidence>
<dbReference type="Proteomes" id="UP001201163">
    <property type="component" value="Unassembled WGS sequence"/>
</dbReference>
<evidence type="ECO:0000256" key="9">
    <source>
        <dbReference type="ARBA" id="ARBA00023306"/>
    </source>
</evidence>
<keyword evidence="5" id="KW-0132">Cell division</keyword>
<dbReference type="GO" id="GO:0046872">
    <property type="term" value="F:metal ion binding"/>
    <property type="evidence" value="ECO:0007669"/>
    <property type="project" value="UniProtKB-KW"/>
</dbReference>
<dbReference type="GO" id="GO:0032790">
    <property type="term" value="P:ribosome disassembly"/>
    <property type="evidence" value="ECO:0007669"/>
    <property type="project" value="TreeGrafter"/>
</dbReference>
<evidence type="ECO:0000256" key="6">
    <source>
        <dbReference type="ARBA" id="ARBA00022723"/>
    </source>
</evidence>
<dbReference type="InterPro" id="IPR005142">
    <property type="entry name" value="eRF1_3"/>
</dbReference>
<evidence type="ECO:0000256" key="4">
    <source>
        <dbReference type="ARBA" id="ARBA00022490"/>
    </source>
</evidence>
<dbReference type="SUPFAM" id="SSF159065">
    <property type="entry name" value="Dom34/Pelota N-terminal domain-like"/>
    <property type="match status" value="1"/>
</dbReference>
<dbReference type="Pfam" id="PF03464">
    <property type="entry name" value="eRF1_2"/>
    <property type="match status" value="1"/>
</dbReference>
<evidence type="ECO:0000256" key="2">
    <source>
        <dbReference type="ARBA" id="ARBA00004496"/>
    </source>
</evidence>
<dbReference type="EMBL" id="JAKELL010000004">
    <property type="protein sequence ID" value="KAH8999249.1"/>
    <property type="molecule type" value="Genomic_DNA"/>
</dbReference>
<dbReference type="PANTHER" id="PTHR10853">
    <property type="entry name" value="PELOTA"/>
    <property type="match status" value="1"/>
</dbReference>
<dbReference type="InterPro" id="IPR058547">
    <property type="entry name" value="Pelota_N"/>
</dbReference>
<evidence type="ECO:0000256" key="7">
    <source>
        <dbReference type="ARBA" id="ARBA00022776"/>
    </source>
</evidence>
<dbReference type="FunFam" id="3.30.420.60:FF:000004">
    <property type="entry name" value="Protein DOM34 homolog"/>
    <property type="match status" value="1"/>
</dbReference>
<dbReference type="SUPFAM" id="SSF53137">
    <property type="entry name" value="Translational machinery components"/>
    <property type="match status" value="1"/>
</dbReference>
<dbReference type="GO" id="GO:0005737">
    <property type="term" value="C:cytoplasm"/>
    <property type="evidence" value="ECO:0007669"/>
    <property type="project" value="UniProtKB-SubCell"/>
</dbReference>
<accession>A0AAD4LR16</accession>
<comment type="caution">
    <text evidence="12">The sequence shown here is derived from an EMBL/GenBank/DDBJ whole genome shotgun (WGS) entry which is preliminary data.</text>
</comment>
<dbReference type="SMART" id="SM01194">
    <property type="entry name" value="eRF1_1"/>
    <property type="match status" value="1"/>
</dbReference>
<evidence type="ECO:0000313" key="13">
    <source>
        <dbReference type="Proteomes" id="UP001201163"/>
    </source>
</evidence>
<dbReference type="Gene3D" id="3.30.1330.30">
    <property type="match status" value="1"/>
</dbReference>
<keyword evidence="4" id="KW-0963">Cytoplasm</keyword>
<reference evidence="12" key="1">
    <citation type="submission" date="2022-01" db="EMBL/GenBank/DDBJ databases">
        <title>Comparative genomics reveals a dynamic genome evolution in the ectomycorrhizal milk-cap (Lactarius) mushrooms.</title>
        <authorList>
            <consortium name="DOE Joint Genome Institute"/>
            <person name="Lebreton A."/>
            <person name="Tang N."/>
            <person name="Kuo A."/>
            <person name="LaButti K."/>
            <person name="Drula E."/>
            <person name="Barry K."/>
            <person name="Clum A."/>
            <person name="Lipzen A."/>
            <person name="Mousain D."/>
            <person name="Ng V."/>
            <person name="Wang R."/>
            <person name="Wang X."/>
            <person name="Dai Y."/>
            <person name="Henrissat B."/>
            <person name="Grigoriev I.V."/>
            <person name="Guerin-Laguette A."/>
            <person name="Yu F."/>
            <person name="Martin F.M."/>
        </authorList>
    </citation>
    <scope>NUCLEOTIDE SEQUENCE</scope>
    <source>
        <strain evidence="12">QP</strain>
    </source>
</reference>
<dbReference type="InterPro" id="IPR004405">
    <property type="entry name" value="TF_pelota"/>
</dbReference>
<evidence type="ECO:0000256" key="3">
    <source>
        <dbReference type="ARBA" id="ARBA00009504"/>
    </source>
</evidence>
<evidence type="ECO:0000256" key="10">
    <source>
        <dbReference type="SAM" id="MobiDB-lite"/>
    </source>
</evidence>
<dbReference type="GO" id="GO:0006412">
    <property type="term" value="P:translation"/>
    <property type="evidence" value="ECO:0007669"/>
    <property type="project" value="UniProtKB-ARBA"/>
</dbReference>
<dbReference type="InterPro" id="IPR038069">
    <property type="entry name" value="Pelota/DOM34_N"/>
</dbReference>
<keyword evidence="13" id="KW-1185">Reference proteome</keyword>
<dbReference type="PANTHER" id="PTHR10853:SF0">
    <property type="entry name" value="PROTEIN PELOTA HOMOLOG"/>
    <property type="match status" value="1"/>
</dbReference>
<feature type="region of interest" description="Disordered" evidence="10">
    <location>
        <begin position="39"/>
        <end position="61"/>
    </location>
</feature>
<dbReference type="SUPFAM" id="SSF55315">
    <property type="entry name" value="L30e-like"/>
    <property type="match status" value="1"/>
</dbReference>
<evidence type="ECO:0000256" key="5">
    <source>
        <dbReference type="ARBA" id="ARBA00022618"/>
    </source>
</evidence>
<dbReference type="Pfam" id="PF26356">
    <property type="entry name" value="Pelota_N"/>
    <property type="match status" value="1"/>
</dbReference>